<accession>A0A2S5GAE9</accession>
<proteinExistence type="predicted"/>
<keyword evidence="1" id="KW-0812">Transmembrane</keyword>
<feature type="transmembrane region" description="Helical" evidence="1">
    <location>
        <begin position="85"/>
        <end position="108"/>
    </location>
</feature>
<dbReference type="RefSeq" id="WP_104058888.1">
    <property type="nucleotide sequence ID" value="NZ_PREZ01000005.1"/>
</dbReference>
<evidence type="ECO:0000256" key="1">
    <source>
        <dbReference type="SAM" id="Phobius"/>
    </source>
</evidence>
<keyword evidence="1" id="KW-1133">Transmembrane helix</keyword>
<feature type="transmembrane region" description="Helical" evidence="1">
    <location>
        <begin position="46"/>
        <end position="65"/>
    </location>
</feature>
<gene>
    <name evidence="2" type="ORF">C4B60_15320</name>
</gene>
<feature type="transmembrane region" description="Helical" evidence="1">
    <location>
        <begin position="120"/>
        <end position="140"/>
    </location>
</feature>
<evidence type="ECO:0000313" key="3">
    <source>
        <dbReference type="Proteomes" id="UP000239047"/>
    </source>
</evidence>
<evidence type="ECO:0000313" key="2">
    <source>
        <dbReference type="EMBL" id="PPA69895.1"/>
    </source>
</evidence>
<feature type="transmembrane region" description="Helical" evidence="1">
    <location>
        <begin position="7"/>
        <end position="26"/>
    </location>
</feature>
<dbReference type="AlphaFoldDB" id="A0A2S5GAE9"/>
<sequence length="152" mass="16832">MFSKWFYLQLLNLLVMVGAVISLSYYAELLQELFQTSVLNLPGSTISFLLFVTFFTGGIYLITFFQERKAGSFVSRFSGKRAPVILLALIGLAAGVMAIVFTGISLPLNAGIESRWAIDSLAVFFIILFCLLTLSVLVQFKEKASSEAMIHK</sequence>
<protein>
    <submittedName>
        <fullName evidence="2">Uncharacterized protein</fullName>
    </submittedName>
</protein>
<keyword evidence="1" id="KW-0472">Membrane</keyword>
<dbReference type="OrthoDB" id="2427708at2"/>
<keyword evidence="3" id="KW-1185">Reference proteome</keyword>
<reference evidence="2 3" key="1">
    <citation type="submission" date="2018-02" db="EMBL/GenBank/DDBJ databases">
        <title>Jeotgalibacillus proteolyticum sp. nov. a protease producing bacterium isolated from ocean sediments of Laizhou Bay.</title>
        <authorList>
            <person name="Li Y."/>
        </authorList>
    </citation>
    <scope>NUCLEOTIDE SEQUENCE [LARGE SCALE GENOMIC DNA]</scope>
    <source>
        <strain evidence="2 3">22-7</strain>
    </source>
</reference>
<dbReference type="Proteomes" id="UP000239047">
    <property type="component" value="Unassembled WGS sequence"/>
</dbReference>
<dbReference type="EMBL" id="PREZ01000005">
    <property type="protein sequence ID" value="PPA69895.1"/>
    <property type="molecule type" value="Genomic_DNA"/>
</dbReference>
<comment type="caution">
    <text evidence="2">The sequence shown here is derived from an EMBL/GenBank/DDBJ whole genome shotgun (WGS) entry which is preliminary data.</text>
</comment>
<name>A0A2S5GAE9_9BACL</name>
<organism evidence="2 3">
    <name type="scientific">Jeotgalibacillus proteolyticus</name>
    <dbReference type="NCBI Taxonomy" id="2082395"/>
    <lineage>
        <taxon>Bacteria</taxon>
        <taxon>Bacillati</taxon>
        <taxon>Bacillota</taxon>
        <taxon>Bacilli</taxon>
        <taxon>Bacillales</taxon>
        <taxon>Caryophanaceae</taxon>
        <taxon>Jeotgalibacillus</taxon>
    </lineage>
</organism>